<dbReference type="EMBL" id="BMZO01000008">
    <property type="protein sequence ID" value="GHC75560.1"/>
    <property type="molecule type" value="Genomic_DNA"/>
</dbReference>
<protein>
    <submittedName>
        <fullName evidence="2">N-acetyltransferase</fullName>
    </submittedName>
</protein>
<reference evidence="2" key="1">
    <citation type="journal article" date="2014" name="Int. J. Syst. Evol. Microbiol.">
        <title>Complete genome sequence of Corynebacterium casei LMG S-19264T (=DSM 44701T), isolated from a smear-ripened cheese.</title>
        <authorList>
            <consortium name="US DOE Joint Genome Institute (JGI-PGF)"/>
            <person name="Walter F."/>
            <person name="Albersmeier A."/>
            <person name="Kalinowski J."/>
            <person name="Ruckert C."/>
        </authorList>
    </citation>
    <scope>NUCLEOTIDE SEQUENCE</scope>
    <source>
        <strain evidence="2">KCTC 42097</strain>
    </source>
</reference>
<accession>A0A8J3DTP4</accession>
<dbReference type="InterPro" id="IPR000182">
    <property type="entry name" value="GNAT_dom"/>
</dbReference>
<feature type="domain" description="N-acetyltransferase" evidence="1">
    <location>
        <begin position="1"/>
        <end position="163"/>
    </location>
</feature>
<dbReference type="CDD" id="cd04301">
    <property type="entry name" value="NAT_SF"/>
    <property type="match status" value="1"/>
</dbReference>
<gene>
    <name evidence="2" type="ORF">GCM10010136_25630</name>
</gene>
<organism evidence="2 3">
    <name type="scientific">Limoniibacter endophyticus</name>
    <dbReference type="NCBI Taxonomy" id="1565040"/>
    <lineage>
        <taxon>Bacteria</taxon>
        <taxon>Pseudomonadati</taxon>
        <taxon>Pseudomonadota</taxon>
        <taxon>Alphaproteobacteria</taxon>
        <taxon>Hyphomicrobiales</taxon>
        <taxon>Bartonellaceae</taxon>
        <taxon>Limoniibacter</taxon>
    </lineage>
</organism>
<dbReference type="AlphaFoldDB" id="A0A8J3DTP4"/>
<dbReference type="SUPFAM" id="SSF55729">
    <property type="entry name" value="Acyl-CoA N-acyltransferases (Nat)"/>
    <property type="match status" value="1"/>
</dbReference>
<proteinExistence type="predicted"/>
<evidence type="ECO:0000259" key="1">
    <source>
        <dbReference type="PROSITE" id="PS51186"/>
    </source>
</evidence>
<name>A0A8J3DTP4_9HYPH</name>
<reference evidence="2" key="2">
    <citation type="submission" date="2020-09" db="EMBL/GenBank/DDBJ databases">
        <authorList>
            <person name="Sun Q."/>
            <person name="Kim S."/>
        </authorList>
    </citation>
    <scope>NUCLEOTIDE SEQUENCE</scope>
    <source>
        <strain evidence="2">KCTC 42097</strain>
    </source>
</reference>
<dbReference type="Pfam" id="PF00583">
    <property type="entry name" value="Acetyltransf_1"/>
    <property type="match status" value="1"/>
</dbReference>
<keyword evidence="3" id="KW-1185">Reference proteome</keyword>
<comment type="caution">
    <text evidence="2">The sequence shown here is derived from an EMBL/GenBank/DDBJ whole genome shotgun (WGS) entry which is preliminary data.</text>
</comment>
<dbReference type="PROSITE" id="PS51186">
    <property type="entry name" value="GNAT"/>
    <property type="match status" value="1"/>
</dbReference>
<dbReference type="Proteomes" id="UP000641137">
    <property type="component" value="Unassembled WGS sequence"/>
</dbReference>
<dbReference type="GO" id="GO:0016747">
    <property type="term" value="F:acyltransferase activity, transferring groups other than amino-acyl groups"/>
    <property type="evidence" value="ECO:0007669"/>
    <property type="project" value="InterPro"/>
</dbReference>
<evidence type="ECO:0000313" key="3">
    <source>
        <dbReference type="Proteomes" id="UP000641137"/>
    </source>
</evidence>
<dbReference type="InterPro" id="IPR016181">
    <property type="entry name" value="Acyl_CoA_acyltransferase"/>
</dbReference>
<sequence>MWRQMRPEDMDGIMAVSDIAFPDYPEARHYFEERQRLSPDTCFVNSDDGGFVKAYLVSYPWKWRNIPALNTPLGELPQKPECIYIHDLALHPDLRGSGATRQVVTMLKEAALSRRLPRIALMAVNGSVPFWEKHGFVVQDDETLVSQTAKYGADARYMSLDIS</sequence>
<evidence type="ECO:0000313" key="2">
    <source>
        <dbReference type="EMBL" id="GHC75560.1"/>
    </source>
</evidence>
<dbReference type="Gene3D" id="3.40.630.30">
    <property type="match status" value="1"/>
</dbReference>